<dbReference type="AlphaFoldDB" id="A0A086YZT6"/>
<dbReference type="KEGG" id="bact:AB656_01050"/>
<dbReference type="PATRIC" id="fig|1437605.7.peg.211"/>
<dbReference type="eggNOG" id="ENOG5031K4I">
    <property type="taxonomic scope" value="Bacteria"/>
</dbReference>
<keyword evidence="2" id="KW-1185">Reference proteome</keyword>
<sequence length="243" mass="26238">MRIQLITGQDTLTLTDNRLDQRADAWIRQDGIDGLTGTPKPRETAQAIPQQDGSYWPARLTSESRTLTIRCATAQRSSLSLARLVDRINALACQPLTVRVEDAMGWRELTGWLADDPGSTLLVSLQSMTFSLVVYCPDPLKYGPRVQVEASHGVAQVENAGSAPTWPTVSAEGITGWTLSLAGRKVSWSGSTAPMDLAFASMNPSQGLVTYDDAFPLPPGISNISVQTQGAGQLTVSLRPAWR</sequence>
<reference evidence="1 2" key="1">
    <citation type="submission" date="2014-03" db="EMBL/GenBank/DDBJ databases">
        <title>Genomics of Bifidobacteria.</title>
        <authorList>
            <person name="Ventura M."/>
            <person name="Milani C."/>
            <person name="Lugli G.A."/>
        </authorList>
    </citation>
    <scope>NUCLEOTIDE SEQUENCE [LARGE SCALE GENOMIC DNA]</scope>
    <source>
        <strain evidence="1 2">DSM 22766</strain>
    </source>
</reference>
<dbReference type="Proteomes" id="UP000029015">
    <property type="component" value="Unassembled WGS sequence"/>
</dbReference>
<protein>
    <submittedName>
        <fullName evidence="1">Phage tail protein gp51</fullName>
    </submittedName>
</protein>
<evidence type="ECO:0000313" key="2">
    <source>
        <dbReference type="Proteomes" id="UP000029015"/>
    </source>
</evidence>
<gene>
    <name evidence="1" type="ORF">BACT_0486</name>
</gene>
<proteinExistence type="predicted"/>
<comment type="caution">
    <text evidence="1">The sequence shown here is derived from an EMBL/GenBank/DDBJ whole genome shotgun (WGS) entry which is preliminary data.</text>
</comment>
<organism evidence="1 2">
    <name type="scientific">Bifidobacterium actinocoloniiforme DSM 22766</name>
    <dbReference type="NCBI Taxonomy" id="1437605"/>
    <lineage>
        <taxon>Bacteria</taxon>
        <taxon>Bacillati</taxon>
        <taxon>Actinomycetota</taxon>
        <taxon>Actinomycetes</taxon>
        <taxon>Bifidobacteriales</taxon>
        <taxon>Bifidobacteriaceae</taxon>
        <taxon>Bifidobacterium</taxon>
    </lineage>
</organism>
<dbReference type="EMBL" id="JGYK01000001">
    <property type="protein sequence ID" value="KFI39786.1"/>
    <property type="molecule type" value="Genomic_DNA"/>
</dbReference>
<evidence type="ECO:0000313" key="1">
    <source>
        <dbReference type="EMBL" id="KFI39786.1"/>
    </source>
</evidence>
<accession>A0A086YZT6</accession>
<name>A0A086YZT6_9BIFI</name>